<protein>
    <submittedName>
        <fullName evidence="2">Uncharacterized protein</fullName>
    </submittedName>
</protein>
<organism evidence="2">
    <name type="scientific">Tetraselmis chuii</name>
    <dbReference type="NCBI Taxonomy" id="63592"/>
    <lineage>
        <taxon>Eukaryota</taxon>
        <taxon>Viridiplantae</taxon>
        <taxon>Chlorophyta</taxon>
        <taxon>core chlorophytes</taxon>
        <taxon>Chlorodendrophyceae</taxon>
        <taxon>Chlorodendrales</taxon>
        <taxon>Chlorodendraceae</taxon>
        <taxon>Tetraselmis</taxon>
    </lineage>
</organism>
<reference evidence="2" key="1">
    <citation type="submission" date="2021-01" db="EMBL/GenBank/DDBJ databases">
        <authorList>
            <person name="Corre E."/>
            <person name="Pelletier E."/>
            <person name="Niang G."/>
            <person name="Scheremetjew M."/>
            <person name="Finn R."/>
            <person name="Kale V."/>
            <person name="Holt S."/>
            <person name="Cochrane G."/>
            <person name="Meng A."/>
            <person name="Brown T."/>
            <person name="Cohen L."/>
        </authorList>
    </citation>
    <scope>NUCLEOTIDE SEQUENCE</scope>
    <source>
        <strain evidence="2">PLY429</strain>
    </source>
</reference>
<name>A0A7S1T021_9CHLO</name>
<accession>A0A7S1T021</accession>
<proteinExistence type="predicted"/>
<dbReference type="EMBL" id="HBGG01030620">
    <property type="protein sequence ID" value="CAD9213713.1"/>
    <property type="molecule type" value="Transcribed_RNA"/>
</dbReference>
<evidence type="ECO:0000313" key="2">
    <source>
        <dbReference type="EMBL" id="CAD9213713.1"/>
    </source>
</evidence>
<gene>
    <name evidence="2" type="ORF">TCHU04912_LOCUS15952</name>
</gene>
<dbReference type="AlphaFoldDB" id="A0A7S1T021"/>
<sequence>MAIRHVSTGGKSSTISLQGLAAYEALIQMAMNHKSCAALPALAARLEMSTEDGGQVAQRSSPSGGGSNPLRSRGRQAPREEGIQQRERETGTGFASRMKKLLFANLALPGANA</sequence>
<feature type="compositionally biased region" description="Basic and acidic residues" evidence="1">
    <location>
        <begin position="77"/>
        <end position="90"/>
    </location>
</feature>
<feature type="region of interest" description="Disordered" evidence="1">
    <location>
        <begin position="48"/>
        <end position="95"/>
    </location>
</feature>
<evidence type="ECO:0000256" key="1">
    <source>
        <dbReference type="SAM" id="MobiDB-lite"/>
    </source>
</evidence>